<evidence type="ECO:0000313" key="3">
    <source>
        <dbReference type="Proteomes" id="UP001204851"/>
    </source>
</evidence>
<dbReference type="RefSeq" id="WP_252770233.1">
    <property type="nucleotide sequence ID" value="NZ_JAMXMC010000007.1"/>
</dbReference>
<comment type="caution">
    <text evidence="2">The sequence shown here is derived from an EMBL/GenBank/DDBJ whole genome shotgun (WGS) entry which is preliminary data.</text>
</comment>
<proteinExistence type="predicted"/>
<organism evidence="2 3">
    <name type="scientific">Ideonella oryzae</name>
    <dbReference type="NCBI Taxonomy" id="2937441"/>
    <lineage>
        <taxon>Bacteria</taxon>
        <taxon>Pseudomonadati</taxon>
        <taxon>Pseudomonadota</taxon>
        <taxon>Betaproteobacteria</taxon>
        <taxon>Burkholderiales</taxon>
        <taxon>Sphaerotilaceae</taxon>
        <taxon>Ideonella</taxon>
    </lineage>
</organism>
<protein>
    <submittedName>
        <fullName evidence="2">Substrate-binding domain-containing protein</fullName>
    </submittedName>
</protein>
<dbReference type="EMBL" id="JAMXMC010000007">
    <property type="protein sequence ID" value="MCO5977735.1"/>
    <property type="molecule type" value="Genomic_DNA"/>
</dbReference>
<dbReference type="Pfam" id="PF13531">
    <property type="entry name" value="SBP_bac_11"/>
    <property type="match status" value="1"/>
</dbReference>
<gene>
    <name evidence="2" type="ORF">M0L44_13585</name>
</gene>
<dbReference type="Gene3D" id="3.40.190.10">
    <property type="entry name" value="Periplasmic binding protein-like II"/>
    <property type="match status" value="2"/>
</dbReference>
<feature type="signal peptide" evidence="1">
    <location>
        <begin position="1"/>
        <end position="27"/>
    </location>
</feature>
<keyword evidence="3" id="KW-1185">Reference proteome</keyword>
<reference evidence="2 3" key="1">
    <citation type="submission" date="2022-06" db="EMBL/GenBank/DDBJ databases">
        <title>Ideonella sp. NS12-5 Genome sequencing and assembly.</title>
        <authorList>
            <person name="Jung Y."/>
        </authorList>
    </citation>
    <scope>NUCLEOTIDE SEQUENCE [LARGE SCALE GENOMIC DNA]</scope>
    <source>
        <strain evidence="2 3">NS12-5</strain>
    </source>
</reference>
<evidence type="ECO:0000313" key="2">
    <source>
        <dbReference type="EMBL" id="MCO5977735.1"/>
    </source>
</evidence>
<dbReference type="Proteomes" id="UP001204851">
    <property type="component" value="Unassembled WGS sequence"/>
</dbReference>
<feature type="chain" id="PRO_5047371478" evidence="1">
    <location>
        <begin position="28"/>
        <end position="298"/>
    </location>
</feature>
<keyword evidence="1" id="KW-0732">Signal</keyword>
<evidence type="ECO:0000256" key="1">
    <source>
        <dbReference type="SAM" id="SignalP"/>
    </source>
</evidence>
<dbReference type="SUPFAM" id="SSF53850">
    <property type="entry name" value="Periplasmic binding protein-like II"/>
    <property type="match status" value="1"/>
</dbReference>
<sequence>MFRISMGKRLLGVSVIALALGASSVQAATVKVAVAANFLAPLNALVTAYKAAGRSYSSSTFTVTSGATGDLAAAISGAVTSGGSTPYDLLFAADDTTPASLASTLSSYGVVQTPYFYAQGKLVLWSKYGPDVSTAGYAGFPSPAGYAYANGQVAIANPSTAPYGTAAQQVMARVTGITYPGGSYDAKFSQYSTITATYNAVNASTGTTSYPNLGFVAKSLLCDASTGAIRSPLTGTYFEYTPSSVDGGAPHDRLLQNAVAIRGRSGASDAAVDDFSAYVQTAAAKTIIQSYCYLTTTS</sequence>
<accession>A0ABT1BND2</accession>
<name>A0ABT1BND2_9BURK</name>